<accession>A0A6T8PU52</accession>
<name>A0A6T8PU52_9CHLO</name>
<evidence type="ECO:0000256" key="2">
    <source>
        <dbReference type="ARBA" id="ARBA00007907"/>
    </source>
</evidence>
<dbReference type="PROSITE" id="PS51733">
    <property type="entry name" value="BPL_LPL_CATALYTIC"/>
    <property type="match status" value="1"/>
</dbReference>
<dbReference type="InterPro" id="IPR004143">
    <property type="entry name" value="BPL_LPL_catalytic"/>
</dbReference>
<dbReference type="UniPathway" id="UPA00538">
    <property type="reaction ID" value="UER00592"/>
</dbReference>
<organism evidence="8">
    <name type="scientific">Chlamydomonas leiostraca</name>
    <dbReference type="NCBI Taxonomy" id="1034604"/>
    <lineage>
        <taxon>Eukaryota</taxon>
        <taxon>Viridiplantae</taxon>
        <taxon>Chlorophyta</taxon>
        <taxon>core chlorophytes</taxon>
        <taxon>Chlorophyceae</taxon>
        <taxon>CS clade</taxon>
        <taxon>Chlamydomonadales</taxon>
        <taxon>Chlamydomonadaceae</taxon>
        <taxon>Chlamydomonas</taxon>
    </lineage>
</organism>
<dbReference type="Pfam" id="PF21948">
    <property type="entry name" value="LplA-B_cat"/>
    <property type="match status" value="1"/>
</dbReference>
<proteinExistence type="inferred from homology"/>
<dbReference type="PANTHER" id="PTHR10993:SF7">
    <property type="entry name" value="LIPOYLTRANSFERASE 2, MITOCHONDRIAL-RELATED"/>
    <property type="match status" value="1"/>
</dbReference>
<evidence type="ECO:0000256" key="4">
    <source>
        <dbReference type="ARBA" id="ARBA00022679"/>
    </source>
</evidence>
<keyword evidence="5" id="KW-0012">Acyltransferase</keyword>
<evidence type="ECO:0000256" key="3">
    <source>
        <dbReference type="ARBA" id="ARBA00012334"/>
    </source>
</evidence>
<gene>
    <name evidence="7" type="ORF">CLEI1391_LOCUS1008</name>
    <name evidence="8" type="ORF">CLEI1391_LOCUS1018</name>
    <name evidence="9" type="ORF">CLEI1391_LOCUS1027</name>
</gene>
<dbReference type="EMBL" id="HBFB01001948">
    <property type="protein sequence ID" value="CAD8664569.1"/>
    <property type="molecule type" value="Transcribed_RNA"/>
</dbReference>
<dbReference type="HAMAP" id="MF_00013">
    <property type="entry name" value="LipB"/>
    <property type="match status" value="1"/>
</dbReference>
<dbReference type="NCBIfam" id="TIGR00214">
    <property type="entry name" value="lipB"/>
    <property type="match status" value="1"/>
</dbReference>
<evidence type="ECO:0000313" key="8">
    <source>
        <dbReference type="EMBL" id="CAD8664597.1"/>
    </source>
</evidence>
<evidence type="ECO:0000259" key="6">
    <source>
        <dbReference type="PROSITE" id="PS51733"/>
    </source>
</evidence>
<dbReference type="CDD" id="cd16444">
    <property type="entry name" value="LipB"/>
    <property type="match status" value="1"/>
</dbReference>
<dbReference type="SUPFAM" id="SSF55681">
    <property type="entry name" value="Class II aaRS and biotin synthetases"/>
    <property type="match status" value="1"/>
</dbReference>
<sequence>MLTCIASRPWPCTKHGRVRKAHAATTATRPVCKAMQQEQVGQGNVCLVYDHSQELVPYNQAWGWQRAELERSVVDLDAGTSPSDKLFILQHAPVYTLGTGSDMAHLRFDPAQQSAIPLYRTERGGEVTYHGPGQLVLYPLLHLARHRQDLHWYMRSLEEVVVRALAEVSGLQGERIPGLTGVWVGGSKVAAIGVRAKRWVTYHGVAINVCPDLSPFADIVPCGIADRPVSSVAQLMGMPALPVSGGVPTPEQAALLAEYRYALLDAFACVFGAQLVPSQRAGS</sequence>
<evidence type="ECO:0000256" key="5">
    <source>
        <dbReference type="ARBA" id="ARBA00023315"/>
    </source>
</evidence>
<protein>
    <recommendedName>
        <fullName evidence="3">lipoyl(octanoyl) transferase</fullName>
        <ecNumber evidence="3">2.3.1.181</ecNumber>
    </recommendedName>
</protein>
<keyword evidence="4" id="KW-0808">Transferase</keyword>
<reference evidence="8" key="1">
    <citation type="submission" date="2021-01" db="EMBL/GenBank/DDBJ databases">
        <authorList>
            <person name="Corre E."/>
            <person name="Pelletier E."/>
            <person name="Niang G."/>
            <person name="Scheremetjew M."/>
            <person name="Finn R."/>
            <person name="Kale V."/>
            <person name="Holt S."/>
            <person name="Cochrane G."/>
            <person name="Meng A."/>
            <person name="Brown T."/>
            <person name="Cohen L."/>
        </authorList>
    </citation>
    <scope>NUCLEOTIDE SEQUENCE</scope>
    <source>
        <strain evidence="8">SAG 11-49</strain>
    </source>
</reference>
<dbReference type="PROSITE" id="PS01313">
    <property type="entry name" value="LIPB"/>
    <property type="match status" value="1"/>
</dbReference>
<evidence type="ECO:0000313" key="7">
    <source>
        <dbReference type="EMBL" id="CAD8664569.1"/>
    </source>
</evidence>
<comment type="similarity">
    <text evidence="2">Belongs to the LipB family.</text>
</comment>
<feature type="domain" description="BPL/LPL catalytic" evidence="6">
    <location>
        <begin position="80"/>
        <end position="268"/>
    </location>
</feature>
<dbReference type="Gene3D" id="3.30.930.10">
    <property type="entry name" value="Bira Bifunctional Protein, Domain 2"/>
    <property type="match status" value="1"/>
</dbReference>
<dbReference type="InterPro" id="IPR045864">
    <property type="entry name" value="aa-tRNA-synth_II/BPL/LPL"/>
</dbReference>
<dbReference type="GO" id="GO:0009249">
    <property type="term" value="P:protein lipoylation"/>
    <property type="evidence" value="ECO:0007669"/>
    <property type="project" value="InterPro"/>
</dbReference>
<evidence type="ECO:0000256" key="1">
    <source>
        <dbReference type="ARBA" id="ARBA00004821"/>
    </source>
</evidence>
<dbReference type="PANTHER" id="PTHR10993">
    <property type="entry name" value="OCTANOYLTRANSFERASE"/>
    <property type="match status" value="1"/>
</dbReference>
<dbReference type="InterPro" id="IPR020605">
    <property type="entry name" value="Octanoyltransferase_CS"/>
</dbReference>
<evidence type="ECO:0000313" key="9">
    <source>
        <dbReference type="EMBL" id="CAD8664621.1"/>
    </source>
</evidence>
<dbReference type="EMBL" id="HBFB01001959">
    <property type="protein sequence ID" value="CAD8664597.1"/>
    <property type="molecule type" value="Transcribed_RNA"/>
</dbReference>
<dbReference type="InterPro" id="IPR000544">
    <property type="entry name" value="Octanoyltransferase"/>
</dbReference>
<dbReference type="EC" id="2.3.1.181" evidence="3"/>
<dbReference type="EMBL" id="HBFB01001970">
    <property type="protein sequence ID" value="CAD8664621.1"/>
    <property type="molecule type" value="Transcribed_RNA"/>
</dbReference>
<dbReference type="GO" id="GO:0033819">
    <property type="term" value="F:lipoyl(octanoyl) transferase activity"/>
    <property type="evidence" value="ECO:0007669"/>
    <property type="project" value="UniProtKB-EC"/>
</dbReference>
<comment type="pathway">
    <text evidence="1">Protein modification; protein lipoylation via endogenous pathway; protein N(6)-(lipoyl)lysine from octanoyl-[acyl-carrier-protein]: step 1/2.</text>
</comment>
<dbReference type="AlphaFoldDB" id="A0A6T8PU52"/>